<dbReference type="InterPro" id="IPR015947">
    <property type="entry name" value="PUA-like_sf"/>
</dbReference>
<evidence type="ECO:0000259" key="9">
    <source>
        <dbReference type="Pfam" id="PF17785"/>
    </source>
</evidence>
<keyword evidence="5" id="KW-0808">Transferase</keyword>
<evidence type="ECO:0000256" key="4">
    <source>
        <dbReference type="ARBA" id="ARBA00022603"/>
    </source>
</evidence>
<evidence type="ECO:0000256" key="6">
    <source>
        <dbReference type="ARBA" id="ARBA00022691"/>
    </source>
</evidence>
<accession>A0ABT3TCQ0</accession>
<keyword evidence="2" id="KW-0963">Cytoplasm</keyword>
<dbReference type="SUPFAM" id="SSF53335">
    <property type="entry name" value="S-adenosyl-L-methionine-dependent methyltransferases"/>
    <property type="match status" value="1"/>
</dbReference>
<reference evidence="10" key="1">
    <citation type="submission" date="2019-02" db="EMBL/GenBank/DDBJ databases">
        <authorList>
            <person name="Li S.-H."/>
        </authorList>
    </citation>
    <scope>NUCLEOTIDE SEQUENCE</scope>
    <source>
        <strain evidence="10">IMCC14734</strain>
    </source>
</reference>
<protein>
    <submittedName>
        <fullName evidence="10">Class I SAM-dependent rRNA methyltransferase</fullName>
    </submittedName>
</protein>
<dbReference type="CDD" id="cd11572">
    <property type="entry name" value="RlmI_M_like"/>
    <property type="match status" value="1"/>
</dbReference>
<evidence type="ECO:0000256" key="2">
    <source>
        <dbReference type="ARBA" id="ARBA00022490"/>
    </source>
</evidence>
<dbReference type="Pfam" id="PF10672">
    <property type="entry name" value="Methyltrans_SAM"/>
    <property type="match status" value="1"/>
</dbReference>
<organism evidence="10 11">
    <name type="scientific">Candidatus Litorirhabdus singularis</name>
    <dbReference type="NCBI Taxonomy" id="2518993"/>
    <lineage>
        <taxon>Bacteria</taxon>
        <taxon>Pseudomonadati</taxon>
        <taxon>Pseudomonadota</taxon>
        <taxon>Gammaproteobacteria</taxon>
        <taxon>Cellvibrionales</taxon>
        <taxon>Halieaceae</taxon>
        <taxon>Candidatus Litorirhabdus</taxon>
    </lineage>
</organism>
<dbReference type="SUPFAM" id="SSF88697">
    <property type="entry name" value="PUA domain-like"/>
    <property type="match status" value="1"/>
</dbReference>
<dbReference type="Gene3D" id="3.40.50.150">
    <property type="entry name" value="Vaccinia Virus protein VP39"/>
    <property type="match status" value="1"/>
</dbReference>
<dbReference type="PANTHER" id="PTHR42873:SF1">
    <property type="entry name" value="S-ADENOSYLMETHIONINE-DEPENDENT METHYLTRANSFERASE DOMAIN-CONTAINING PROTEIN"/>
    <property type="match status" value="1"/>
</dbReference>
<dbReference type="PROSITE" id="PS50890">
    <property type="entry name" value="PUA"/>
    <property type="match status" value="1"/>
</dbReference>
<comment type="caution">
    <text evidence="10">The sequence shown here is derived from an EMBL/GenBank/DDBJ whole genome shotgun (WGS) entry which is preliminary data.</text>
</comment>
<gene>
    <name evidence="10" type="ORF">EYC98_04270</name>
</gene>
<dbReference type="Pfam" id="PF17785">
    <property type="entry name" value="PUA_3"/>
    <property type="match status" value="1"/>
</dbReference>
<dbReference type="Proteomes" id="UP001143362">
    <property type="component" value="Unassembled WGS sequence"/>
</dbReference>
<dbReference type="Gene3D" id="3.30.750.80">
    <property type="entry name" value="RNA methyltransferase domain (HRMD) like"/>
    <property type="match status" value="1"/>
</dbReference>
<evidence type="ECO:0000256" key="7">
    <source>
        <dbReference type="ARBA" id="ARBA00038091"/>
    </source>
</evidence>
<proteinExistence type="inferred from homology"/>
<keyword evidence="11" id="KW-1185">Reference proteome</keyword>
<evidence type="ECO:0000313" key="11">
    <source>
        <dbReference type="Proteomes" id="UP001143362"/>
    </source>
</evidence>
<comment type="subcellular location">
    <subcellularLocation>
        <location evidence="1">Cytoplasm</location>
    </subcellularLocation>
</comment>
<dbReference type="InterPro" id="IPR036974">
    <property type="entry name" value="PUA_sf"/>
</dbReference>
<evidence type="ECO:0000256" key="1">
    <source>
        <dbReference type="ARBA" id="ARBA00004496"/>
    </source>
</evidence>
<evidence type="ECO:0000259" key="8">
    <source>
        <dbReference type="Pfam" id="PF10672"/>
    </source>
</evidence>
<evidence type="ECO:0000256" key="5">
    <source>
        <dbReference type="ARBA" id="ARBA00022679"/>
    </source>
</evidence>
<name>A0ABT3TCQ0_9GAMM</name>
<keyword evidence="3" id="KW-0698">rRNA processing</keyword>
<dbReference type="InterPro" id="IPR019614">
    <property type="entry name" value="SAM-dep_methyl-trfase"/>
</dbReference>
<feature type="domain" description="S-adenosylmethionine-dependent methyltransferase" evidence="8">
    <location>
        <begin position="169"/>
        <end position="392"/>
    </location>
</feature>
<keyword evidence="4 10" id="KW-0489">Methyltransferase</keyword>
<dbReference type="CDD" id="cd21153">
    <property type="entry name" value="PUA_RlmI"/>
    <property type="match status" value="1"/>
</dbReference>
<dbReference type="PANTHER" id="PTHR42873">
    <property type="entry name" value="RIBOSOMAL RNA LARGE SUBUNIT METHYLTRANSFERASE"/>
    <property type="match status" value="1"/>
</dbReference>
<sequence length="399" mass="44499">MKNPELWLRKGADRRLRGGHQWIYSNEIDSKRSNLSSFSAGDQVVVKAAGGEILATALMEPQSLICARVFAEGERHYDLELLCERLQQAQDLRRSLFTEDYYRMVYGDSDRLSGIVVDRFADYLVLQLNTAGVERYQALLVEALVAVCQPRGILLRADSRSRRELGLEQRTEVVYGEVPEQVPLIENGVEFMAPIMTGQKTGWFYDHRDNRATLRRYVQESESRVLDTYSYVGGWGVQAAAFGAAEVVCVDSSAAALEAVAENARCNGVSDRVSVLQGQATVVMEQLIAAGERFDIVILDPPAFVQRRRDLGKGRKAYRRINELAMQLLQPGGLLVSASCSMQLELSDLLLELQSAARRTGHFVQVLETGHQGRDHPQHPAIPETAYLKAVFARVNPVS</sequence>
<feature type="domain" description="RlmI-like PUA" evidence="9">
    <location>
        <begin position="7"/>
        <end position="70"/>
    </location>
</feature>
<evidence type="ECO:0000313" key="10">
    <source>
        <dbReference type="EMBL" id="MCX2980078.1"/>
    </source>
</evidence>
<dbReference type="EMBL" id="SHNN01000001">
    <property type="protein sequence ID" value="MCX2980078.1"/>
    <property type="molecule type" value="Genomic_DNA"/>
</dbReference>
<dbReference type="CDD" id="cd02440">
    <property type="entry name" value="AdoMet_MTases"/>
    <property type="match status" value="1"/>
</dbReference>
<keyword evidence="6" id="KW-0949">S-adenosyl-L-methionine</keyword>
<dbReference type="InterPro" id="IPR029063">
    <property type="entry name" value="SAM-dependent_MTases_sf"/>
</dbReference>
<dbReference type="GO" id="GO:0008168">
    <property type="term" value="F:methyltransferase activity"/>
    <property type="evidence" value="ECO:0007669"/>
    <property type="project" value="UniProtKB-KW"/>
</dbReference>
<dbReference type="Gene3D" id="2.30.130.10">
    <property type="entry name" value="PUA domain"/>
    <property type="match status" value="1"/>
</dbReference>
<comment type="similarity">
    <text evidence="7">Belongs to the methyltransferase superfamily. RlmI family.</text>
</comment>
<dbReference type="InterPro" id="IPR041532">
    <property type="entry name" value="RlmI-like_PUA"/>
</dbReference>
<dbReference type="GO" id="GO:0032259">
    <property type="term" value="P:methylation"/>
    <property type="evidence" value="ECO:0007669"/>
    <property type="project" value="UniProtKB-KW"/>
</dbReference>
<evidence type="ECO:0000256" key="3">
    <source>
        <dbReference type="ARBA" id="ARBA00022552"/>
    </source>
</evidence>
<dbReference type="RefSeq" id="WP_320415545.1">
    <property type="nucleotide sequence ID" value="NZ_SHNN01000001.1"/>
</dbReference>